<feature type="transmembrane region" description="Helical" evidence="12">
    <location>
        <begin position="223"/>
        <end position="243"/>
    </location>
</feature>
<keyword evidence="7 12" id="KW-0472">Membrane</keyword>
<evidence type="ECO:0000259" key="14">
    <source>
        <dbReference type="Pfam" id="PF13490"/>
    </source>
</evidence>
<evidence type="ECO:0000313" key="15">
    <source>
        <dbReference type="EMBL" id="MVZ98982.1"/>
    </source>
</evidence>
<dbReference type="GO" id="GO:0006417">
    <property type="term" value="P:regulation of translation"/>
    <property type="evidence" value="ECO:0007669"/>
    <property type="project" value="TreeGrafter"/>
</dbReference>
<evidence type="ECO:0000256" key="12">
    <source>
        <dbReference type="SAM" id="Phobius"/>
    </source>
</evidence>
<dbReference type="EMBL" id="WBMS02000001">
    <property type="protein sequence ID" value="MVZ98982.1"/>
    <property type="molecule type" value="Genomic_DNA"/>
</dbReference>
<name>A0A6I4LZT4_9ACTN</name>
<proteinExistence type="predicted"/>
<feature type="region of interest" description="Disordered" evidence="11">
    <location>
        <begin position="1"/>
        <end position="127"/>
    </location>
</feature>
<comment type="subcellular location">
    <subcellularLocation>
        <location evidence="2">Cell membrane</location>
    </subcellularLocation>
    <subcellularLocation>
        <location evidence="1">Membrane</location>
        <topology evidence="1">Single-pass membrane protein</topology>
    </subcellularLocation>
</comment>
<dbReference type="Pfam" id="PF13490">
    <property type="entry name" value="zf-HC2"/>
    <property type="match status" value="1"/>
</dbReference>
<dbReference type="Pfam" id="PF10099">
    <property type="entry name" value="RskA_C"/>
    <property type="match status" value="1"/>
</dbReference>
<comment type="caution">
    <text evidence="15">The sequence shown here is derived from an EMBL/GenBank/DDBJ whole genome shotgun (WGS) entry which is preliminary data.</text>
</comment>
<evidence type="ECO:0000256" key="9">
    <source>
        <dbReference type="ARBA" id="ARBA00029829"/>
    </source>
</evidence>
<keyword evidence="6" id="KW-0805">Transcription regulation</keyword>
<feature type="compositionally biased region" description="Low complexity" evidence="11">
    <location>
        <begin position="23"/>
        <end position="32"/>
    </location>
</feature>
<dbReference type="AlphaFoldDB" id="A0A6I4LZT4"/>
<evidence type="ECO:0000313" key="16">
    <source>
        <dbReference type="Proteomes" id="UP000462055"/>
    </source>
</evidence>
<keyword evidence="8" id="KW-0804">Transcription</keyword>
<protein>
    <recommendedName>
        <fullName evidence="10">Regulator of SigK</fullName>
    </recommendedName>
    <alternativeName>
        <fullName evidence="9">Sigma-K anti-sigma factor RskA</fullName>
    </alternativeName>
</protein>
<dbReference type="GO" id="GO:0005886">
    <property type="term" value="C:plasma membrane"/>
    <property type="evidence" value="ECO:0007669"/>
    <property type="project" value="UniProtKB-SubCell"/>
</dbReference>
<keyword evidence="4 12" id="KW-0812">Transmembrane</keyword>
<evidence type="ECO:0000256" key="8">
    <source>
        <dbReference type="ARBA" id="ARBA00023163"/>
    </source>
</evidence>
<evidence type="ECO:0000256" key="6">
    <source>
        <dbReference type="ARBA" id="ARBA00023015"/>
    </source>
</evidence>
<dbReference type="InterPro" id="IPR018764">
    <property type="entry name" value="RskA_C"/>
</dbReference>
<dbReference type="InterPro" id="IPR041916">
    <property type="entry name" value="Anti_sigma_zinc_sf"/>
</dbReference>
<dbReference type="Proteomes" id="UP000462055">
    <property type="component" value="Unassembled WGS sequence"/>
</dbReference>
<organism evidence="15 16">
    <name type="scientific">Actinomadura physcomitrii</name>
    <dbReference type="NCBI Taxonomy" id="2650748"/>
    <lineage>
        <taxon>Bacteria</taxon>
        <taxon>Bacillati</taxon>
        <taxon>Actinomycetota</taxon>
        <taxon>Actinomycetes</taxon>
        <taxon>Streptosporangiales</taxon>
        <taxon>Thermomonosporaceae</taxon>
        <taxon>Actinomadura</taxon>
    </lineage>
</organism>
<feature type="compositionally biased region" description="Basic residues" evidence="11">
    <location>
        <begin position="80"/>
        <end position="105"/>
    </location>
</feature>
<evidence type="ECO:0000256" key="11">
    <source>
        <dbReference type="SAM" id="MobiDB-lite"/>
    </source>
</evidence>
<keyword evidence="16" id="KW-1185">Reference proteome</keyword>
<reference evidence="15" key="1">
    <citation type="submission" date="2019-12" db="EMBL/GenBank/DDBJ databases">
        <title>Actinomadura physcomitrii sp. nov., a novel actinomycete isolated from moss [Physcomitrium sphaericum (Ludw) Fuernr].</title>
        <authorList>
            <person name="Zhuang X."/>
        </authorList>
    </citation>
    <scope>NUCLEOTIDE SEQUENCE [LARGE SCALE GENOMIC DNA]</scope>
    <source>
        <strain evidence="15">LD22</strain>
    </source>
</reference>
<dbReference type="PANTHER" id="PTHR37461:SF1">
    <property type="entry name" value="ANTI-SIGMA-K FACTOR RSKA"/>
    <property type="match status" value="1"/>
</dbReference>
<evidence type="ECO:0000256" key="2">
    <source>
        <dbReference type="ARBA" id="ARBA00004236"/>
    </source>
</evidence>
<feature type="compositionally biased region" description="Basic residues" evidence="11">
    <location>
        <begin position="33"/>
        <end position="60"/>
    </location>
</feature>
<evidence type="ECO:0000256" key="7">
    <source>
        <dbReference type="ARBA" id="ARBA00023136"/>
    </source>
</evidence>
<sequence>MADGPPLRPVPRRRHGLDHDDGAPAGRRPGPLRARRGGPRRPRRPAGAARRARRGRRPRHGPPGPAAAARLHGPPDRSAARVHHARLLRRPHLPRGRRPDRRPARHGQDPDAGRDDPAPRLPGGRVVNEDVHTLAGAYALDSLGDGERAAFEEHLARCEPCAEEVGGLLATSAVLGRAVAAPPPPRLRERILTEIARTPQDGADEPPAAPRARVPRRRPHLRIAPLLAAACLLIAVAAGGYAAQTRRSLDRADGRAAAIAGVLSAGDARTVTGAAGSGGTFTVVSSAARGEAVVAGSGVTALPGSRTYELWTMGARGVRPAGLVRPGPSGRIAPRVVDVPPGADRVGVTVEPAGGSPQPTTTPITVLRL</sequence>
<evidence type="ECO:0000256" key="3">
    <source>
        <dbReference type="ARBA" id="ARBA00022475"/>
    </source>
</evidence>
<evidence type="ECO:0000256" key="1">
    <source>
        <dbReference type="ARBA" id="ARBA00004167"/>
    </source>
</evidence>
<keyword evidence="5 12" id="KW-1133">Transmembrane helix</keyword>
<feature type="compositionally biased region" description="Basic and acidic residues" evidence="11">
    <location>
        <begin position="106"/>
        <end position="118"/>
    </location>
</feature>
<evidence type="ECO:0000259" key="13">
    <source>
        <dbReference type="Pfam" id="PF10099"/>
    </source>
</evidence>
<keyword evidence="3" id="KW-1003">Cell membrane</keyword>
<gene>
    <name evidence="15" type="ORF">F8568_000990</name>
</gene>
<feature type="domain" description="Anti-sigma K factor RskA C-terminal" evidence="13">
    <location>
        <begin position="227"/>
        <end position="364"/>
    </location>
</feature>
<accession>A0A6I4LZT4</accession>
<dbReference type="InterPro" id="IPR027383">
    <property type="entry name" value="Znf_put"/>
</dbReference>
<evidence type="ECO:0000256" key="10">
    <source>
        <dbReference type="ARBA" id="ARBA00030803"/>
    </source>
</evidence>
<dbReference type="Gene3D" id="1.10.10.1320">
    <property type="entry name" value="Anti-sigma factor, zinc-finger domain"/>
    <property type="match status" value="1"/>
</dbReference>
<evidence type="ECO:0000256" key="4">
    <source>
        <dbReference type="ARBA" id="ARBA00022692"/>
    </source>
</evidence>
<dbReference type="GO" id="GO:0016989">
    <property type="term" value="F:sigma factor antagonist activity"/>
    <property type="evidence" value="ECO:0007669"/>
    <property type="project" value="TreeGrafter"/>
</dbReference>
<dbReference type="InterPro" id="IPR051474">
    <property type="entry name" value="Anti-sigma-K/W_factor"/>
</dbReference>
<evidence type="ECO:0000256" key="5">
    <source>
        <dbReference type="ARBA" id="ARBA00022989"/>
    </source>
</evidence>
<feature type="domain" description="Putative zinc-finger" evidence="14">
    <location>
        <begin position="129"/>
        <end position="162"/>
    </location>
</feature>
<dbReference type="PANTHER" id="PTHR37461">
    <property type="entry name" value="ANTI-SIGMA-K FACTOR RSKA"/>
    <property type="match status" value="1"/>
</dbReference>